<dbReference type="EMBL" id="AP018933">
    <property type="protein sequence ID" value="BBG31343.1"/>
    <property type="molecule type" value="Genomic_DNA"/>
</dbReference>
<evidence type="ECO:0000313" key="1">
    <source>
        <dbReference type="EMBL" id="BBG31343.1"/>
    </source>
</evidence>
<dbReference type="Proteomes" id="UP000267342">
    <property type="component" value="Chromosome"/>
</dbReference>
<dbReference type="OrthoDB" id="4070623at2"/>
<dbReference type="InterPro" id="IPR052726">
    <property type="entry name" value="Phage_Baseplate_Hub"/>
</dbReference>
<accession>A0A348HI91</accession>
<gene>
    <name evidence="1" type="ORF">ZBT109_2613</name>
</gene>
<dbReference type="STRING" id="1123510.GCA_000620025_01770"/>
<dbReference type="PANTHER" id="PTHR35862:SF3">
    <property type="entry name" value="FELS-2 PROPHAGE PROTEIN"/>
    <property type="match status" value="1"/>
</dbReference>
<dbReference type="PANTHER" id="PTHR35862">
    <property type="entry name" value="FELS-2 PROPHAGE PROTEIN"/>
    <property type="match status" value="1"/>
</dbReference>
<dbReference type="RefSeq" id="WP_038278068.1">
    <property type="nucleotide sequence ID" value="NZ_AP018933.1"/>
</dbReference>
<name>A0A348HI91_9GAMM</name>
<protein>
    <submittedName>
        <fullName evidence="1">Phage protein D</fullName>
    </submittedName>
</protein>
<dbReference type="KEGG" id="zpl:ZBT109_2613"/>
<keyword evidence="2" id="KW-1185">Reference proteome</keyword>
<evidence type="ECO:0000313" key="2">
    <source>
        <dbReference type="Proteomes" id="UP000267342"/>
    </source>
</evidence>
<dbReference type="Pfam" id="PF05954">
    <property type="entry name" value="Phage_GPD"/>
    <property type="match status" value="1"/>
</dbReference>
<reference evidence="1 2" key="1">
    <citation type="submission" date="2018-09" db="EMBL/GenBank/DDBJ databases">
        <title>Zymobacter palmae IAM14233 (=T109) whole genome analysis.</title>
        <authorList>
            <person name="Yanase H."/>
        </authorList>
    </citation>
    <scope>NUCLEOTIDE SEQUENCE [LARGE SCALE GENOMIC DNA]</scope>
    <source>
        <strain evidence="1 2">IAM14233</strain>
    </source>
</reference>
<proteinExistence type="predicted"/>
<dbReference type="SUPFAM" id="SSF69279">
    <property type="entry name" value="Phage tail proteins"/>
    <property type="match status" value="1"/>
</dbReference>
<sequence>MLGYNEPSYRITIGDTDITPRINGLLVSLSLTDTRGGAADQLDLVLADQDGRVPFPDNGKELRLWLGWPAQGLVDKGRFIINEVQMSGPPDQITIRARSVDTNDTLPGQHTYSWHKTTLGTIVRTIAARHKLKAGIDAQFDKVRIAHIDQTDESDLSFINRISKRFDAVAAVKAGRLMLIHRGQSLTASGKPLPTITIHRSEGDGFSYSATTADSYSGVKARWNEKSHAKLKTVVAGSGDNAKVLKETYTSAAEALRAARSEWQRLQRGRCSLDMMLAYGRPELLPESPIRLEGFKRDVDQQPWVVIEVRHDLSKTGYTMAVTCEIKENVLAFY</sequence>
<organism evidence="1 2">
    <name type="scientific">Zymobacter palmae</name>
    <dbReference type="NCBI Taxonomy" id="33074"/>
    <lineage>
        <taxon>Bacteria</taxon>
        <taxon>Pseudomonadati</taxon>
        <taxon>Pseudomonadota</taxon>
        <taxon>Gammaproteobacteria</taxon>
        <taxon>Oceanospirillales</taxon>
        <taxon>Halomonadaceae</taxon>
        <taxon>Zymobacter group</taxon>
        <taxon>Zymobacter</taxon>
    </lineage>
</organism>
<dbReference type="AlphaFoldDB" id="A0A348HI91"/>